<organism evidence="2 3">
    <name type="scientific">Duganella vulcania</name>
    <dbReference type="NCBI Taxonomy" id="2692166"/>
    <lineage>
        <taxon>Bacteria</taxon>
        <taxon>Pseudomonadati</taxon>
        <taxon>Pseudomonadota</taxon>
        <taxon>Betaproteobacteria</taxon>
        <taxon>Burkholderiales</taxon>
        <taxon>Oxalobacteraceae</taxon>
        <taxon>Telluria group</taxon>
        <taxon>Duganella</taxon>
    </lineage>
</organism>
<proteinExistence type="predicted"/>
<evidence type="ECO:0000256" key="1">
    <source>
        <dbReference type="SAM" id="MobiDB-lite"/>
    </source>
</evidence>
<name>A0A845GBD6_9BURK</name>
<comment type="caution">
    <text evidence="2">The sequence shown here is derived from an EMBL/GenBank/DDBJ whole genome shotgun (WGS) entry which is preliminary data.</text>
</comment>
<dbReference type="Proteomes" id="UP000470302">
    <property type="component" value="Unassembled WGS sequence"/>
</dbReference>
<evidence type="ECO:0000313" key="3">
    <source>
        <dbReference type="Proteomes" id="UP000470302"/>
    </source>
</evidence>
<dbReference type="RefSeq" id="WP_161098980.1">
    <property type="nucleotide sequence ID" value="NZ_WWCW01000106.1"/>
</dbReference>
<protein>
    <submittedName>
        <fullName evidence="2">Uncharacterized protein</fullName>
    </submittedName>
</protein>
<evidence type="ECO:0000313" key="2">
    <source>
        <dbReference type="EMBL" id="MYM90168.1"/>
    </source>
</evidence>
<feature type="region of interest" description="Disordered" evidence="1">
    <location>
        <begin position="158"/>
        <end position="180"/>
    </location>
</feature>
<accession>A0A845GBD6</accession>
<dbReference type="AlphaFoldDB" id="A0A845GBD6"/>
<gene>
    <name evidence="2" type="ORF">GTP91_23720</name>
</gene>
<sequence length="180" mass="19808">MDIISRPLNPVTTSDYLVEVLAQVALVDADTVNRLRNGSVVALAPAAVSDERLHDFVHGGLLKNADSSFLSTTMLEPVENSATNLARQLLRFQGLDCMIQDPLRKIEEAKVQDGEVLLIDGSLFYRSRNCLQSEANCEHGACQIFCVKRGHEIIPKGKFHDRRNDHKKAKEAEGAVPVSG</sequence>
<dbReference type="EMBL" id="WWCW01000106">
    <property type="protein sequence ID" value="MYM90168.1"/>
    <property type="molecule type" value="Genomic_DNA"/>
</dbReference>
<feature type="compositionally biased region" description="Basic and acidic residues" evidence="1">
    <location>
        <begin position="162"/>
        <end position="173"/>
    </location>
</feature>
<reference evidence="2 3" key="1">
    <citation type="submission" date="2020-01" db="EMBL/GenBank/DDBJ databases">
        <title>Novel species isolated from a subtropical stream in China.</title>
        <authorList>
            <person name="Lu H."/>
        </authorList>
    </citation>
    <scope>NUCLEOTIDE SEQUENCE [LARGE SCALE GENOMIC DNA]</scope>
    <source>
        <strain evidence="2 3">FT82W</strain>
    </source>
</reference>